<evidence type="ECO:0008006" key="3">
    <source>
        <dbReference type="Google" id="ProtNLM"/>
    </source>
</evidence>
<gene>
    <name evidence="1" type="ORF">BPA01_21170</name>
</gene>
<reference evidence="1 2" key="1">
    <citation type="submission" date="2019-06" db="EMBL/GenBank/DDBJ databases">
        <title>Whole genome shotgun sequence of Brevibacillus parabrevis NBRC 12334.</title>
        <authorList>
            <person name="Hosoyama A."/>
            <person name="Uohara A."/>
            <person name="Ohji S."/>
            <person name="Ichikawa N."/>
        </authorList>
    </citation>
    <scope>NUCLEOTIDE SEQUENCE [LARGE SCALE GENOMIC DNA]</scope>
    <source>
        <strain evidence="1 2">NBRC 12334</strain>
    </source>
</reference>
<dbReference type="RefSeq" id="WP_122964387.1">
    <property type="nucleotide sequence ID" value="NZ_BJMH01000008.1"/>
</dbReference>
<organism evidence="1 2">
    <name type="scientific">Brevibacillus parabrevis</name>
    <dbReference type="NCBI Taxonomy" id="54914"/>
    <lineage>
        <taxon>Bacteria</taxon>
        <taxon>Bacillati</taxon>
        <taxon>Bacillota</taxon>
        <taxon>Bacilli</taxon>
        <taxon>Bacillales</taxon>
        <taxon>Paenibacillaceae</taxon>
        <taxon>Brevibacillus</taxon>
    </lineage>
</organism>
<protein>
    <recommendedName>
        <fullName evidence="3">DUF5659 domain-containing protein</fullName>
    </recommendedName>
</protein>
<accession>A0A4Y3PGW7</accession>
<proteinExistence type="predicted"/>
<sequence>MTQHLYFIVNLQDALQFSHGLTRLGFTHYYLVPRGNQVAFVFERTSTHNRIILRRFFGADGVSPHI</sequence>
<dbReference type="AlphaFoldDB" id="A0A4Y3PGW7"/>
<keyword evidence="2" id="KW-1185">Reference proteome</keyword>
<evidence type="ECO:0000313" key="2">
    <source>
        <dbReference type="Proteomes" id="UP000316882"/>
    </source>
</evidence>
<name>A0A4Y3PGW7_BREPA</name>
<evidence type="ECO:0000313" key="1">
    <source>
        <dbReference type="EMBL" id="GEB32537.1"/>
    </source>
</evidence>
<comment type="caution">
    <text evidence="1">The sequence shown here is derived from an EMBL/GenBank/DDBJ whole genome shotgun (WGS) entry which is preliminary data.</text>
</comment>
<dbReference type="GeneID" id="87611385"/>
<dbReference type="Proteomes" id="UP000316882">
    <property type="component" value="Unassembled WGS sequence"/>
</dbReference>
<dbReference type="EMBL" id="BJMH01000008">
    <property type="protein sequence ID" value="GEB32537.1"/>
    <property type="molecule type" value="Genomic_DNA"/>
</dbReference>